<evidence type="ECO:0000313" key="2">
    <source>
        <dbReference type="Proteomes" id="UP001057452"/>
    </source>
</evidence>
<name>A0ACB9WL81_CHAAC</name>
<accession>A0ACB9WL81</accession>
<proteinExistence type="predicted"/>
<dbReference type="EMBL" id="CM043798">
    <property type="protein sequence ID" value="KAI4813898.1"/>
    <property type="molecule type" value="Genomic_DNA"/>
</dbReference>
<sequence>MIDLSFLTEEEQDAILAVLRRDTQLKKAEEQRVLNLQKMVNDRGQLRVHDWRMVLRDQAVPSPGPHPRLRDHQGLHETLTQAADYM</sequence>
<reference evidence="1" key="1">
    <citation type="submission" date="2022-05" db="EMBL/GenBank/DDBJ databases">
        <title>Chromosome-level genome of Chaenocephalus aceratus.</title>
        <authorList>
            <person name="Park H."/>
        </authorList>
    </citation>
    <scope>NUCLEOTIDE SEQUENCE</scope>
    <source>
        <strain evidence="1">KU_202001</strain>
    </source>
</reference>
<protein>
    <submittedName>
        <fullName evidence="1">Uncharacterized protein</fullName>
    </submittedName>
</protein>
<evidence type="ECO:0000313" key="1">
    <source>
        <dbReference type="EMBL" id="KAI4813898.1"/>
    </source>
</evidence>
<dbReference type="Proteomes" id="UP001057452">
    <property type="component" value="Chromosome 14"/>
</dbReference>
<gene>
    <name evidence="1" type="ORF">KUCAC02_003119</name>
</gene>
<organism evidence="1 2">
    <name type="scientific">Chaenocephalus aceratus</name>
    <name type="common">Blackfin icefish</name>
    <name type="synonym">Chaenichthys aceratus</name>
    <dbReference type="NCBI Taxonomy" id="36190"/>
    <lineage>
        <taxon>Eukaryota</taxon>
        <taxon>Metazoa</taxon>
        <taxon>Chordata</taxon>
        <taxon>Craniata</taxon>
        <taxon>Vertebrata</taxon>
        <taxon>Euteleostomi</taxon>
        <taxon>Actinopterygii</taxon>
        <taxon>Neopterygii</taxon>
        <taxon>Teleostei</taxon>
        <taxon>Neoteleostei</taxon>
        <taxon>Acanthomorphata</taxon>
        <taxon>Eupercaria</taxon>
        <taxon>Perciformes</taxon>
        <taxon>Notothenioidei</taxon>
        <taxon>Channichthyidae</taxon>
        <taxon>Chaenocephalus</taxon>
    </lineage>
</organism>
<comment type="caution">
    <text evidence="1">The sequence shown here is derived from an EMBL/GenBank/DDBJ whole genome shotgun (WGS) entry which is preliminary data.</text>
</comment>
<keyword evidence="2" id="KW-1185">Reference proteome</keyword>